<protein>
    <submittedName>
        <fullName evidence="2">Uncharacterized protein</fullName>
    </submittedName>
</protein>
<keyword evidence="1" id="KW-1133">Transmembrane helix</keyword>
<dbReference type="EMBL" id="MRZU01000004">
    <property type="protein sequence ID" value="OUJ18309.1"/>
    <property type="molecule type" value="Genomic_DNA"/>
</dbReference>
<organism evidence="2 3">
    <name type="scientific">Methanonatronarchaeum thermophilum</name>
    <dbReference type="NCBI Taxonomy" id="1927129"/>
    <lineage>
        <taxon>Archaea</taxon>
        <taxon>Methanobacteriati</taxon>
        <taxon>Methanobacteriota</taxon>
        <taxon>Methanonatronarchaeia</taxon>
        <taxon>Methanonatronarchaeales</taxon>
        <taxon>Methanonatronarchaeaceae</taxon>
        <taxon>Methanonatronarchaeum</taxon>
    </lineage>
</organism>
<keyword evidence="1" id="KW-0472">Membrane</keyword>
<feature type="transmembrane region" description="Helical" evidence="1">
    <location>
        <begin position="6"/>
        <end position="28"/>
    </location>
</feature>
<evidence type="ECO:0000313" key="2">
    <source>
        <dbReference type="EMBL" id="OUJ18309.1"/>
    </source>
</evidence>
<proteinExistence type="predicted"/>
<accession>A0A1Y3GA68</accession>
<dbReference type="Proteomes" id="UP000195137">
    <property type="component" value="Unassembled WGS sequence"/>
</dbReference>
<keyword evidence="3" id="KW-1185">Reference proteome</keyword>
<feature type="transmembrane region" description="Helical" evidence="1">
    <location>
        <begin position="82"/>
        <end position="101"/>
    </location>
</feature>
<keyword evidence="1" id="KW-0812">Transmembrane</keyword>
<reference evidence="2 3" key="1">
    <citation type="submission" date="2016-12" db="EMBL/GenBank/DDBJ databases">
        <title>Discovery of methanogenic haloarchaea.</title>
        <authorList>
            <person name="Sorokin D.Y."/>
            <person name="Makarova K.S."/>
            <person name="Abbas B."/>
            <person name="Ferrer M."/>
            <person name="Golyshin P.N."/>
        </authorList>
    </citation>
    <scope>NUCLEOTIDE SEQUENCE [LARGE SCALE GENOMIC DNA]</scope>
    <source>
        <strain evidence="2">AMET1</strain>
    </source>
</reference>
<evidence type="ECO:0000256" key="1">
    <source>
        <dbReference type="SAM" id="Phobius"/>
    </source>
</evidence>
<gene>
    <name evidence="2" type="ORF">AMET1_1220</name>
</gene>
<comment type="caution">
    <text evidence="2">The sequence shown here is derived from an EMBL/GenBank/DDBJ whole genome shotgun (WGS) entry which is preliminary data.</text>
</comment>
<sequence length="109" mass="12322">MVRFPPLFYIILIDSIIILIDSIIPHRLKSFFIGFYVFSCMFDEIKSMFWGFAVSIAGIIVVLLAFLIGVTGGYVYPDSLGMYIAWLIAIIVALLGAILFYSGRKIMNR</sequence>
<feature type="transmembrane region" description="Helical" evidence="1">
    <location>
        <begin position="49"/>
        <end position="76"/>
    </location>
</feature>
<evidence type="ECO:0000313" key="3">
    <source>
        <dbReference type="Proteomes" id="UP000195137"/>
    </source>
</evidence>
<name>A0A1Y3GA68_9EURY</name>
<dbReference type="AlphaFoldDB" id="A0A1Y3GA68"/>